<accession>A0ABT2YLC7</accession>
<comment type="caution">
    <text evidence="2">The sequence shown here is derived from an EMBL/GenBank/DDBJ whole genome shotgun (WGS) entry which is preliminary data.</text>
</comment>
<feature type="chain" id="PRO_5047529941" evidence="1">
    <location>
        <begin position="22"/>
        <end position="185"/>
    </location>
</feature>
<protein>
    <submittedName>
        <fullName evidence="2">Histidine phosphatase family protein</fullName>
    </submittedName>
</protein>
<keyword evidence="1" id="KW-0732">Signal</keyword>
<dbReference type="InterPro" id="IPR013078">
    <property type="entry name" value="His_Pase_superF_clade-1"/>
</dbReference>
<keyword evidence="3" id="KW-1185">Reference proteome</keyword>
<proteinExistence type="predicted"/>
<dbReference type="InterPro" id="IPR029033">
    <property type="entry name" value="His_PPase_superfam"/>
</dbReference>
<dbReference type="SUPFAM" id="SSF53254">
    <property type="entry name" value="Phosphoglycerate mutase-like"/>
    <property type="match status" value="1"/>
</dbReference>
<reference evidence="2 3" key="1">
    <citation type="submission" date="2021-11" db="EMBL/GenBank/DDBJ databases">
        <authorList>
            <person name="Liang Q."/>
            <person name="Mou H."/>
            <person name="Liu Z."/>
        </authorList>
    </citation>
    <scope>NUCLEOTIDE SEQUENCE [LARGE SCALE GENOMIC DNA]</scope>
    <source>
        <strain evidence="2 3">CHU3</strain>
    </source>
</reference>
<dbReference type="Proteomes" id="UP001209701">
    <property type="component" value="Unassembled WGS sequence"/>
</dbReference>
<gene>
    <name evidence="2" type="ORF">LNV07_21680</name>
</gene>
<name>A0ABT2YLC7_9BURK</name>
<organism evidence="2 3">
    <name type="scientific">Roseateles oligotrophus</name>
    <dbReference type="NCBI Taxonomy" id="1769250"/>
    <lineage>
        <taxon>Bacteria</taxon>
        <taxon>Pseudomonadati</taxon>
        <taxon>Pseudomonadota</taxon>
        <taxon>Betaproteobacteria</taxon>
        <taxon>Burkholderiales</taxon>
        <taxon>Sphaerotilaceae</taxon>
        <taxon>Roseateles</taxon>
    </lineage>
</organism>
<dbReference type="Gene3D" id="3.40.50.1240">
    <property type="entry name" value="Phosphoglycerate mutase-like"/>
    <property type="match status" value="1"/>
</dbReference>
<evidence type="ECO:0000313" key="3">
    <source>
        <dbReference type="Proteomes" id="UP001209701"/>
    </source>
</evidence>
<dbReference type="SMART" id="SM00855">
    <property type="entry name" value="PGAM"/>
    <property type="match status" value="1"/>
</dbReference>
<evidence type="ECO:0000313" key="2">
    <source>
        <dbReference type="EMBL" id="MCV2370705.1"/>
    </source>
</evidence>
<dbReference type="EMBL" id="JAJIRN010000010">
    <property type="protein sequence ID" value="MCV2370705.1"/>
    <property type="molecule type" value="Genomic_DNA"/>
</dbReference>
<dbReference type="RefSeq" id="WP_263573294.1">
    <property type="nucleotide sequence ID" value="NZ_JAJIRN010000010.1"/>
</dbReference>
<sequence>MSKSLFLLAALSLSTLTAALAEPAQVLLVRHAERAAEPVGDPALSPAGQLRARALAAALAHAGVTAIITTEFKRSAETAAPSAQALGLAPEVIAARGSDTVAHIAAVAAAVRRHNGVVLVVGHSNTVPAIAAALGAPRLQDFCESSFNHLWVLRPQAQEESAQLLRLRYGAADEVPGAGATANCQ</sequence>
<evidence type="ECO:0000256" key="1">
    <source>
        <dbReference type="SAM" id="SignalP"/>
    </source>
</evidence>
<dbReference type="Pfam" id="PF00300">
    <property type="entry name" value="His_Phos_1"/>
    <property type="match status" value="1"/>
</dbReference>
<dbReference type="CDD" id="cd07040">
    <property type="entry name" value="HP"/>
    <property type="match status" value="1"/>
</dbReference>
<feature type="signal peptide" evidence="1">
    <location>
        <begin position="1"/>
        <end position="21"/>
    </location>
</feature>